<dbReference type="InterPro" id="IPR039426">
    <property type="entry name" value="TonB-dep_rcpt-like"/>
</dbReference>
<dbReference type="PROSITE" id="PS52016">
    <property type="entry name" value="TONB_DEPENDENT_REC_3"/>
    <property type="match status" value="1"/>
</dbReference>
<dbReference type="Gene3D" id="2.170.130.10">
    <property type="entry name" value="TonB-dependent receptor, plug domain"/>
    <property type="match status" value="1"/>
</dbReference>
<protein>
    <submittedName>
        <fullName evidence="10">SusC/RagA family TonB-linked outer membrane protein</fullName>
    </submittedName>
</protein>
<dbReference type="Pfam" id="PF13715">
    <property type="entry name" value="CarbopepD_reg_2"/>
    <property type="match status" value="1"/>
</dbReference>
<dbReference type="AlphaFoldDB" id="A0A5D3EDX8"/>
<evidence type="ECO:0000256" key="8">
    <source>
        <dbReference type="SAM" id="SignalP"/>
    </source>
</evidence>
<evidence type="ECO:0000256" key="4">
    <source>
        <dbReference type="ARBA" id="ARBA00022692"/>
    </source>
</evidence>
<feature type="signal peptide" evidence="8">
    <location>
        <begin position="1"/>
        <end position="23"/>
    </location>
</feature>
<gene>
    <name evidence="10" type="ORF">FNJ60_04800</name>
</gene>
<dbReference type="InterPro" id="IPR037066">
    <property type="entry name" value="Plug_dom_sf"/>
</dbReference>
<dbReference type="Gene3D" id="2.60.40.1120">
    <property type="entry name" value="Carboxypeptidase-like, regulatory domain"/>
    <property type="match status" value="1"/>
</dbReference>
<organism evidence="10 11">
    <name type="scientific">Bacteroides pyogenes</name>
    <dbReference type="NCBI Taxonomy" id="310300"/>
    <lineage>
        <taxon>Bacteria</taxon>
        <taxon>Pseudomonadati</taxon>
        <taxon>Bacteroidota</taxon>
        <taxon>Bacteroidia</taxon>
        <taxon>Bacteroidales</taxon>
        <taxon>Bacteroidaceae</taxon>
        <taxon>Bacteroides</taxon>
    </lineage>
</organism>
<reference evidence="10 11" key="1">
    <citation type="submission" date="2019-07" db="EMBL/GenBank/DDBJ databases">
        <title>Draft Genome Sequences of Bacteroides pyogenes Strains Isolated from the Uterus Holstein Dairy Cows with Metritis.</title>
        <authorList>
            <person name="Cunha F."/>
            <person name="Galvao K.N."/>
            <person name="Jeon S.J."/>
            <person name="Jeong K.C."/>
        </authorList>
    </citation>
    <scope>NUCLEOTIDE SEQUENCE [LARGE SCALE GENOMIC DNA]</scope>
    <source>
        <strain evidence="10 11">KG-31</strain>
    </source>
</reference>
<dbReference type="GO" id="GO:0009279">
    <property type="term" value="C:cell outer membrane"/>
    <property type="evidence" value="ECO:0007669"/>
    <property type="project" value="UniProtKB-SubCell"/>
</dbReference>
<name>A0A5D3EDX8_9BACE</name>
<comment type="similarity">
    <text evidence="7">Belongs to the TonB-dependent receptor family.</text>
</comment>
<dbReference type="RefSeq" id="WP_081688143.1">
    <property type="nucleotide sequence ID" value="NZ_CAMBON010000043.1"/>
</dbReference>
<sequence length="1148" mass="125991">MLTKLKLGGVILLLSILSSVAYASSVEKVTDVAVVQQQGKCTGVVKDTSGEAVIGASVLVKGTTNGTITGVDGGFSLSGVKEGAVLVVSFVGYQTTEVVYQGKNLNIILKDDSQMLGEVVVTALGVTKQARSVGYATTRVSTAEMERVNAVNPVNALAGKVAGLSINVGGASGVTSSSTITIRGAKSIDKNNSPIFVVDGMIIQEPITDYDAGTDWGSQLKNLNPADYESVTVLKGAAATALYGSRGANGAIVIVSKGGKYGKQGLGVEVSQILETTDIYKSPIDLQNVYGAGTPHNGYEGGFLADGALQRTAASWGPKMDGSMINQYMPHGEKTPFSPHPDNWKSLYKTGLNSTTNVSINGGGEKSSFRFSYSYTDNNGVFKRNKFKRHSIAFKGITDLNRVFSVEVGVNYAFSRAQNGANQGGWNWDENLGMITAYYLPRNMDIDLYESMYRDPETHAVETASPWGKLRGYLHRRDMNLNARSENSLLANLTLKAKILPWLNASLKGNYNYYGISTEQKEYGTGPNYGPSGTGKYARGGSNSGSYNFLGMLQSTGNKIKIAKEEFTLDAILAAELYGNTEAHSWKKSTNGGLVSPGVFAFSNSKNRITPEFDYTPRNNQTFGLSAILNFGWKEQLYLELTGRNDWLSSLTYPSYMVTGQNNFSVFYPSANLSWVFTEAFKMPEWFSFGKLRASIARVGMGTSAYATSKGFGVFSQSTQYDWKRNNVLMANPNLGQAWNDNLKPEVQQSIEIGTDLRFFDERLYFDIAYYKTNTKNQIMTVGAVLESGANKQLINAGNIQNQGVEIQLEGTPIRTRHFRWTLGTNFTLNRGKVVELHKNVKEWQLLGSYDAGPEIWAYEGGKFGVITSLQNSSYSSPIYRFKNEEDPNDPRNGKPVITYWGEYGNPNKVSAYGYVTEYDKGMKERKILGKVEPDFLLSFNTSFSYKGFDFYALIDGRVGGNYYSHTYKYLSPLGNLKSSLEGRDKEHGGLPRVNYKGETVYDAINLDAVFDEGTNAPLASDPSKKIDVSGLTYREALDKGIRPVMTSMWYLGNYGWGMAGDLGIQDNTWFCLREITLGYRLPEKICRKFGANYLRVGLTARNVGYLLNKLNDGLNPASISNNNPLKPMDIGAVPFSRTYALNVTVRF</sequence>
<evidence type="ECO:0000256" key="5">
    <source>
        <dbReference type="ARBA" id="ARBA00023136"/>
    </source>
</evidence>
<accession>A0A5D3EDX8</accession>
<dbReference type="InterPro" id="IPR023997">
    <property type="entry name" value="TonB-dep_OMP_SusC/RagA_CS"/>
</dbReference>
<dbReference type="EMBL" id="VKLW01000008">
    <property type="protein sequence ID" value="TYK34314.1"/>
    <property type="molecule type" value="Genomic_DNA"/>
</dbReference>
<evidence type="ECO:0000256" key="6">
    <source>
        <dbReference type="ARBA" id="ARBA00023237"/>
    </source>
</evidence>
<evidence type="ECO:0000256" key="3">
    <source>
        <dbReference type="ARBA" id="ARBA00022452"/>
    </source>
</evidence>
<dbReference type="InterPro" id="IPR036942">
    <property type="entry name" value="Beta-barrel_TonB_sf"/>
</dbReference>
<dbReference type="Proteomes" id="UP000324383">
    <property type="component" value="Unassembled WGS sequence"/>
</dbReference>
<evidence type="ECO:0000313" key="10">
    <source>
        <dbReference type="EMBL" id="TYK34314.1"/>
    </source>
</evidence>
<dbReference type="NCBIfam" id="TIGR04056">
    <property type="entry name" value="OMP_RagA_SusC"/>
    <property type="match status" value="1"/>
</dbReference>
<evidence type="ECO:0000256" key="1">
    <source>
        <dbReference type="ARBA" id="ARBA00004571"/>
    </source>
</evidence>
<evidence type="ECO:0000313" key="11">
    <source>
        <dbReference type="Proteomes" id="UP000324383"/>
    </source>
</evidence>
<dbReference type="Pfam" id="PF07715">
    <property type="entry name" value="Plug"/>
    <property type="match status" value="1"/>
</dbReference>
<feature type="chain" id="PRO_5030116258" evidence="8">
    <location>
        <begin position="24"/>
        <end position="1148"/>
    </location>
</feature>
<dbReference type="SUPFAM" id="SSF49464">
    <property type="entry name" value="Carboxypeptidase regulatory domain-like"/>
    <property type="match status" value="1"/>
</dbReference>
<proteinExistence type="inferred from homology"/>
<keyword evidence="11" id="KW-1185">Reference proteome</keyword>
<keyword evidence="6 7" id="KW-0998">Cell outer membrane</keyword>
<keyword evidence="5 7" id="KW-0472">Membrane</keyword>
<dbReference type="SUPFAM" id="SSF56935">
    <property type="entry name" value="Porins"/>
    <property type="match status" value="1"/>
</dbReference>
<dbReference type="InterPro" id="IPR012910">
    <property type="entry name" value="Plug_dom"/>
</dbReference>
<keyword evidence="3 7" id="KW-1134">Transmembrane beta strand</keyword>
<comment type="caution">
    <text evidence="10">The sequence shown here is derived from an EMBL/GenBank/DDBJ whole genome shotgun (WGS) entry which is preliminary data.</text>
</comment>
<keyword evidence="8" id="KW-0732">Signal</keyword>
<dbReference type="Gene3D" id="2.40.170.20">
    <property type="entry name" value="TonB-dependent receptor, beta-barrel domain"/>
    <property type="match status" value="1"/>
</dbReference>
<dbReference type="InterPro" id="IPR008969">
    <property type="entry name" value="CarboxyPept-like_regulatory"/>
</dbReference>
<feature type="domain" description="TonB-dependent receptor plug" evidence="9">
    <location>
        <begin position="131"/>
        <end position="251"/>
    </location>
</feature>
<comment type="subcellular location">
    <subcellularLocation>
        <location evidence="1 7">Cell outer membrane</location>
        <topology evidence="1 7">Multi-pass membrane protein</topology>
    </subcellularLocation>
</comment>
<keyword evidence="2 7" id="KW-0813">Transport</keyword>
<evidence type="ECO:0000256" key="7">
    <source>
        <dbReference type="PROSITE-ProRule" id="PRU01360"/>
    </source>
</evidence>
<dbReference type="InterPro" id="IPR023996">
    <property type="entry name" value="TonB-dep_OMP_SusC/RagA"/>
</dbReference>
<dbReference type="NCBIfam" id="TIGR04057">
    <property type="entry name" value="SusC_RagA_signa"/>
    <property type="match status" value="1"/>
</dbReference>
<evidence type="ECO:0000259" key="9">
    <source>
        <dbReference type="Pfam" id="PF07715"/>
    </source>
</evidence>
<keyword evidence="4 7" id="KW-0812">Transmembrane</keyword>
<evidence type="ECO:0000256" key="2">
    <source>
        <dbReference type="ARBA" id="ARBA00022448"/>
    </source>
</evidence>